<keyword evidence="1" id="KW-1133">Transmembrane helix</keyword>
<dbReference type="InterPro" id="IPR039248">
    <property type="entry name" value="Ptase_RsbX"/>
</dbReference>
<protein>
    <recommendedName>
        <fullName evidence="2">PPM-type phosphatase domain-containing protein</fullName>
    </recommendedName>
</protein>
<accession>A0A6N4TJH6</accession>
<feature type="transmembrane region" description="Helical" evidence="1">
    <location>
        <begin position="197"/>
        <end position="224"/>
    </location>
</feature>
<dbReference type="RefSeq" id="WP_158572273.1">
    <property type="nucleotide sequence ID" value="NZ_AP019695.1"/>
</dbReference>
<feature type="transmembrane region" description="Helical" evidence="1">
    <location>
        <begin position="75"/>
        <end position="92"/>
    </location>
</feature>
<name>A0A6N4TJH6_9FIRM</name>
<dbReference type="PANTHER" id="PTHR35801">
    <property type="entry name" value="PHOSPHOSERINE PHOSPHATASE RSBX"/>
    <property type="match status" value="1"/>
</dbReference>
<evidence type="ECO:0000256" key="1">
    <source>
        <dbReference type="SAM" id="Phobius"/>
    </source>
</evidence>
<dbReference type="InterPro" id="IPR001932">
    <property type="entry name" value="PPM-type_phosphatase-like_dom"/>
</dbReference>
<keyword evidence="1" id="KW-0812">Transmembrane</keyword>
<dbReference type="Pfam" id="PF07228">
    <property type="entry name" value="SpoIIE"/>
    <property type="match status" value="1"/>
</dbReference>
<evidence type="ECO:0000313" key="3">
    <source>
        <dbReference type="EMBL" id="BBK22988.1"/>
    </source>
</evidence>
<reference evidence="4" key="1">
    <citation type="submission" date="2019-05" db="EMBL/GenBank/DDBJ databases">
        <title>Complete genome sequencing of Absiella argi strain JCM 30884.</title>
        <authorList>
            <person name="Sakamoto M."/>
            <person name="Murakami T."/>
            <person name="Mori H."/>
        </authorList>
    </citation>
    <scope>NUCLEOTIDE SEQUENCE [LARGE SCALE GENOMIC DNA]</scope>
    <source>
        <strain evidence="4">JCM 30884</strain>
    </source>
</reference>
<keyword evidence="1" id="KW-0472">Membrane</keyword>
<evidence type="ECO:0000313" key="4">
    <source>
        <dbReference type="Proteomes" id="UP000464754"/>
    </source>
</evidence>
<feature type="transmembrane region" description="Helical" evidence="1">
    <location>
        <begin position="49"/>
        <end position="68"/>
    </location>
</feature>
<feature type="domain" description="PPM-type phosphatase" evidence="2">
    <location>
        <begin position="423"/>
        <end position="617"/>
    </location>
</feature>
<gene>
    <name evidence="3" type="ORF">Aargi30884_18910</name>
</gene>
<dbReference type="SUPFAM" id="SSF81606">
    <property type="entry name" value="PP2C-like"/>
    <property type="match status" value="1"/>
</dbReference>
<proteinExistence type="predicted"/>
<dbReference type="PANTHER" id="PTHR35801:SF1">
    <property type="entry name" value="PHOSPHOSERINE PHOSPHATASE RSBX"/>
    <property type="match status" value="1"/>
</dbReference>
<dbReference type="Proteomes" id="UP000464754">
    <property type="component" value="Chromosome"/>
</dbReference>
<keyword evidence="4" id="KW-1185">Reference proteome</keyword>
<dbReference type="Gene3D" id="3.60.40.10">
    <property type="entry name" value="PPM-type phosphatase domain"/>
    <property type="match status" value="1"/>
</dbReference>
<sequence length="620" mass="70838">MEKVIMEKMRKPFVIRSGDVWCALFALVLGSVQGLMEPILVFLFLTHCYLRSTSETISMILFLFISLLTKDMMYLYFYALGIAFYFVLIYLVKLSNRNVYQWIPLINAISAMPFALLQYRSYGVFIIGSIVYALTREMLKEYSWIKQSFALSNIIYGGMFIGAGLCAGEIFPSVSYNLLLVFLSGAAFFCHAREMMLYVAALFLLTALPQPFWLLVALLVSVFKEEKIVAVTLLGLFGIQYAENLFHIIYLFVNALCIVIIKKEMLPFVSEETKPLSISKSLSQDNLLRRQLQNYASIFESLHSYYETMKNPHAELLESMAFALQYQADELEHPMCGEENKTRIIQALEGYQFAVENLHIEEFRDGSLRLHITISNLHKKEICTTLKPLLEGLLQRKMKVISVEDHRFSKGYDVVLQDNLPFEIEVDGDSLKNASTTSGDAFSIFHFRQSLVCMISDGMGNGEKAAQISHLVSSIFQKMVVSGIPQDNAIRCINKLMQSDTYATLDVICFNRSKGVAYLSKSAACPTWLLREHKLYELSGSALPVGIVSTIQPDCFEIELQDKDEFIMMSDGVEMKEVYAWMRERQEDSMKEDVEIFMDILKRKLRKDDSTIILARVKEQ</sequence>
<organism evidence="3 4">
    <name type="scientific">Amedibacterium intestinale</name>
    <dbReference type="NCBI Taxonomy" id="2583452"/>
    <lineage>
        <taxon>Bacteria</taxon>
        <taxon>Bacillati</taxon>
        <taxon>Bacillota</taxon>
        <taxon>Erysipelotrichia</taxon>
        <taxon>Erysipelotrichales</taxon>
        <taxon>Erysipelotrichaceae</taxon>
        <taxon>Amedibacterium</taxon>
    </lineage>
</organism>
<dbReference type="EMBL" id="AP019695">
    <property type="protein sequence ID" value="BBK22988.1"/>
    <property type="molecule type" value="Genomic_DNA"/>
</dbReference>
<feature type="transmembrane region" description="Helical" evidence="1">
    <location>
        <begin position="20"/>
        <end position="43"/>
    </location>
</feature>
<dbReference type="InterPro" id="IPR036457">
    <property type="entry name" value="PPM-type-like_dom_sf"/>
</dbReference>
<dbReference type="SMART" id="SM00331">
    <property type="entry name" value="PP2C_SIG"/>
    <property type="match status" value="1"/>
</dbReference>
<dbReference type="KEGG" id="aarg:Aargi30884_18910"/>
<dbReference type="AlphaFoldDB" id="A0A6N4TJH6"/>
<evidence type="ECO:0000259" key="2">
    <source>
        <dbReference type="SMART" id="SM00331"/>
    </source>
</evidence>
<feature type="transmembrane region" description="Helical" evidence="1">
    <location>
        <begin position="112"/>
        <end position="135"/>
    </location>
</feature>